<dbReference type="InterPro" id="IPR013149">
    <property type="entry name" value="ADH-like_C"/>
</dbReference>
<dbReference type="InterPro" id="IPR012341">
    <property type="entry name" value="6hp_glycosidase-like_sf"/>
</dbReference>
<dbReference type="InterPro" id="IPR011032">
    <property type="entry name" value="GroES-like_sf"/>
</dbReference>
<sequence length="750" mass="80234">MVKINNSLLPLVTTALVASRALASFNAFPFSPGFDIQKVAEKAQSLPSHAWEWGTAAEALLELYNPELSVFSARPFPVPVVNYTEVLALSYAASKVVWGSSFDTFSRNNGAAGDPSSFGVSAVLIGKTNETFAKGADDTVTGLFNDVPRFANGAISHRASVPELWADWMYMVPPFLAYYAIDKGDGQLLQDTITQITLYREILQGNDTATPATNGIWKHIIGPQSQDTGHWSTGNAWAAAGMTRVLAAVTKSYAGPLTPAFHAQAVHLLTGYIKEIIDGAMGASLDDGLVRNYIDDEGNADGLGFGEISGSALLAGTIYRMAVLQPRVFGAQYVAWADAIRKTLGGADKDGNAHVTEDGIVTPAVNPLWWKDTNKYTKGSPEGQAFVVIMYTGWRDCVVAGYCPIKALQLHETWEYAVDELPVPKPGKGQILVKVKAAALNPADWKVRKYQVKVMIEAFPAILGSDVAGDVEAVGEGVDDFKVGDRVFYVAENWQDKGGYQQYAIANHELVAKIPDNVSYDEVATLPLALATAYSGLYAAFPHGIGLTPPAVAEGYGKYSGNGILVLGGASAVGQAVLQFARLSGFSPIIATASLKNAEALKKLGATHVISRDLSTDEVLAEISKITPKPIEYTYDAVIYDSTQQLAVDVVAHAPNGGTAAIATPNASPKVFSDKVKVAKIFGGVTPFNYELFKTLYHDALHGWVEKGLIIPNRVEVIPGGLNGIDSGLKRLEADEVSRLKLVVRPHETA</sequence>
<dbReference type="SUPFAM" id="SSF51735">
    <property type="entry name" value="NAD(P)-binding Rossmann-fold domains"/>
    <property type="match status" value="1"/>
</dbReference>
<dbReference type="InterPro" id="IPR020843">
    <property type="entry name" value="ER"/>
</dbReference>
<dbReference type="Gene3D" id="3.90.180.10">
    <property type="entry name" value="Medium-chain alcohol dehydrogenases, catalytic domain"/>
    <property type="match status" value="1"/>
</dbReference>
<dbReference type="EMBL" id="JAACJL010000031">
    <property type="protein sequence ID" value="KAF4616805.1"/>
    <property type="molecule type" value="Genomic_DNA"/>
</dbReference>
<evidence type="ECO:0000256" key="1">
    <source>
        <dbReference type="ARBA" id="ARBA00022801"/>
    </source>
</evidence>
<dbReference type="Pfam" id="PF00107">
    <property type="entry name" value="ADH_zinc_N"/>
    <property type="match status" value="1"/>
</dbReference>
<dbReference type="InterPro" id="IPR013154">
    <property type="entry name" value="ADH-like_N"/>
</dbReference>
<protein>
    <recommendedName>
        <fullName evidence="3">Enoyl reductase (ER) domain-containing protein</fullName>
    </recommendedName>
</protein>
<dbReference type="PANTHER" id="PTHR45348:SF2">
    <property type="entry name" value="ZINC-TYPE ALCOHOL DEHYDROGENASE-LIKE PROTEIN C2E1P3.01"/>
    <property type="match status" value="1"/>
</dbReference>
<dbReference type="SMART" id="SM00829">
    <property type="entry name" value="PKS_ER"/>
    <property type="match status" value="1"/>
</dbReference>
<feature type="domain" description="Enoyl reductase (ER)" evidence="3">
    <location>
        <begin position="409"/>
        <end position="678"/>
    </location>
</feature>
<keyword evidence="2" id="KW-0732">Signal</keyword>
<name>A0A8H4QSV6_9AGAR</name>
<evidence type="ECO:0000313" key="4">
    <source>
        <dbReference type="EMBL" id="KAF4616805.1"/>
    </source>
</evidence>
<dbReference type="InterPro" id="IPR010905">
    <property type="entry name" value="Glyco_hydro_88"/>
</dbReference>
<dbReference type="Gene3D" id="1.50.10.10">
    <property type="match status" value="1"/>
</dbReference>
<reference evidence="4 5" key="1">
    <citation type="submission" date="2019-12" db="EMBL/GenBank/DDBJ databases">
        <authorList>
            <person name="Floudas D."/>
            <person name="Bentzer J."/>
            <person name="Ahren D."/>
            <person name="Johansson T."/>
            <person name="Persson P."/>
            <person name="Tunlid A."/>
        </authorList>
    </citation>
    <scope>NUCLEOTIDE SEQUENCE [LARGE SCALE GENOMIC DNA]</scope>
    <source>
        <strain evidence="4 5">CBS 102.39</strain>
    </source>
</reference>
<dbReference type="GO" id="GO:0016651">
    <property type="term" value="F:oxidoreductase activity, acting on NAD(P)H"/>
    <property type="evidence" value="ECO:0007669"/>
    <property type="project" value="InterPro"/>
</dbReference>
<dbReference type="InterPro" id="IPR036291">
    <property type="entry name" value="NAD(P)-bd_dom_sf"/>
</dbReference>
<dbReference type="SUPFAM" id="SSF50129">
    <property type="entry name" value="GroES-like"/>
    <property type="match status" value="1"/>
</dbReference>
<dbReference type="SUPFAM" id="SSF48208">
    <property type="entry name" value="Six-hairpin glycosidases"/>
    <property type="match status" value="1"/>
</dbReference>
<dbReference type="AlphaFoldDB" id="A0A8H4QSV6"/>
<evidence type="ECO:0000256" key="2">
    <source>
        <dbReference type="SAM" id="SignalP"/>
    </source>
</evidence>
<dbReference type="Gene3D" id="3.40.50.720">
    <property type="entry name" value="NAD(P)-binding Rossmann-like Domain"/>
    <property type="match status" value="1"/>
</dbReference>
<accession>A0A8H4QSV6</accession>
<dbReference type="CDD" id="cd08249">
    <property type="entry name" value="enoyl_reductase_like"/>
    <property type="match status" value="1"/>
</dbReference>
<dbReference type="Pfam" id="PF07470">
    <property type="entry name" value="Glyco_hydro_88"/>
    <property type="match status" value="1"/>
</dbReference>
<gene>
    <name evidence="4" type="ORF">D9613_008402</name>
</gene>
<keyword evidence="1" id="KW-0378">Hydrolase</keyword>
<proteinExistence type="predicted"/>
<dbReference type="InterPro" id="IPR008928">
    <property type="entry name" value="6-hairpin_glycosidase_sf"/>
</dbReference>
<dbReference type="PANTHER" id="PTHR45348">
    <property type="entry name" value="HYPOTHETICAL OXIDOREDUCTASE (EUROFUNG)"/>
    <property type="match status" value="1"/>
</dbReference>
<comment type="caution">
    <text evidence="4">The sequence shown here is derived from an EMBL/GenBank/DDBJ whole genome shotgun (WGS) entry which is preliminary data.</text>
</comment>
<dbReference type="Proteomes" id="UP000521872">
    <property type="component" value="Unassembled WGS sequence"/>
</dbReference>
<keyword evidence="5" id="KW-1185">Reference proteome</keyword>
<feature type="signal peptide" evidence="2">
    <location>
        <begin position="1"/>
        <end position="23"/>
    </location>
</feature>
<dbReference type="InterPro" id="IPR047122">
    <property type="entry name" value="Trans-enoyl_RdTase-like"/>
</dbReference>
<dbReference type="GO" id="GO:0005975">
    <property type="term" value="P:carbohydrate metabolic process"/>
    <property type="evidence" value="ECO:0007669"/>
    <property type="project" value="InterPro"/>
</dbReference>
<dbReference type="Pfam" id="PF08240">
    <property type="entry name" value="ADH_N"/>
    <property type="match status" value="1"/>
</dbReference>
<organism evidence="4 5">
    <name type="scientific">Agrocybe pediades</name>
    <dbReference type="NCBI Taxonomy" id="84607"/>
    <lineage>
        <taxon>Eukaryota</taxon>
        <taxon>Fungi</taxon>
        <taxon>Dikarya</taxon>
        <taxon>Basidiomycota</taxon>
        <taxon>Agaricomycotina</taxon>
        <taxon>Agaricomycetes</taxon>
        <taxon>Agaricomycetidae</taxon>
        <taxon>Agaricales</taxon>
        <taxon>Agaricineae</taxon>
        <taxon>Strophariaceae</taxon>
        <taxon>Agrocybe</taxon>
    </lineage>
</organism>
<dbReference type="GO" id="GO:0016787">
    <property type="term" value="F:hydrolase activity"/>
    <property type="evidence" value="ECO:0007669"/>
    <property type="project" value="UniProtKB-KW"/>
</dbReference>
<evidence type="ECO:0000313" key="5">
    <source>
        <dbReference type="Proteomes" id="UP000521872"/>
    </source>
</evidence>
<feature type="chain" id="PRO_5034385345" description="Enoyl reductase (ER) domain-containing protein" evidence="2">
    <location>
        <begin position="24"/>
        <end position="750"/>
    </location>
</feature>
<evidence type="ECO:0000259" key="3">
    <source>
        <dbReference type="SMART" id="SM00829"/>
    </source>
</evidence>